<dbReference type="PROSITE" id="PS51257">
    <property type="entry name" value="PROKAR_LIPOPROTEIN"/>
    <property type="match status" value="1"/>
</dbReference>
<comment type="subcellular location">
    <subcellularLocation>
        <location evidence="2">Cell outer membrane</location>
        <topology evidence="2">Lipid-anchor</topology>
    </subcellularLocation>
</comment>
<dbReference type="Gene3D" id="1.20.120.240">
    <property type="entry name" value="Lipoprotein, type 6"/>
    <property type="match status" value="1"/>
</dbReference>
<protein>
    <submittedName>
        <fullName evidence="11">Outer surface protein C</fullName>
    </submittedName>
</protein>
<dbReference type="Proteomes" id="UP001317516">
    <property type="component" value="Plasmid p42"/>
</dbReference>
<geneLocation type="plasmid" evidence="11 12">
    <name>p42</name>
</geneLocation>
<evidence type="ECO:0000313" key="12">
    <source>
        <dbReference type="Proteomes" id="UP001317516"/>
    </source>
</evidence>
<dbReference type="RefSeq" id="WP_281862299.1">
    <property type="nucleotide sequence ID" value="NZ_AP027072.1"/>
</dbReference>
<accession>A0ABN6UTB3</accession>
<keyword evidence="5" id="KW-0472">Membrane</keyword>
<evidence type="ECO:0000256" key="1">
    <source>
        <dbReference type="ARBA" id="ARBA00003932"/>
    </source>
</evidence>
<keyword evidence="12" id="KW-1185">Reference proteome</keyword>
<evidence type="ECO:0000256" key="5">
    <source>
        <dbReference type="ARBA" id="ARBA00023136"/>
    </source>
</evidence>
<evidence type="ECO:0000313" key="10">
    <source>
        <dbReference type="EMBL" id="BDU63417.1"/>
    </source>
</evidence>
<evidence type="ECO:0000256" key="4">
    <source>
        <dbReference type="ARBA" id="ARBA00022729"/>
    </source>
</evidence>
<evidence type="ECO:0000313" key="11">
    <source>
        <dbReference type="EMBL" id="BDU63509.1"/>
    </source>
</evidence>
<keyword evidence="8" id="KW-0449">Lipoprotein</keyword>
<gene>
    <name evidence="11" type="primary">ospC_6</name>
    <name evidence="10" type="synonym">ospC_1</name>
    <name evidence="10" type="ORF">BOFE_09570</name>
    <name evidence="11" type="ORF">BOFE_10490</name>
</gene>
<keyword evidence="7" id="KW-0998">Cell outer membrane</keyword>
<evidence type="ECO:0000256" key="3">
    <source>
        <dbReference type="ARBA" id="ARBA00008719"/>
    </source>
</evidence>
<dbReference type="Proteomes" id="UP001317516">
    <property type="component" value="Plasmid p59"/>
</dbReference>
<evidence type="ECO:0000256" key="9">
    <source>
        <dbReference type="SAM" id="SignalP"/>
    </source>
</evidence>
<keyword evidence="4 9" id="KW-0732">Signal</keyword>
<feature type="signal peptide" evidence="9">
    <location>
        <begin position="1"/>
        <end position="22"/>
    </location>
</feature>
<sequence>MKRITLSALLMTLFLFIGCNNGGVKKGEATTSDGSVIDLKKVSEKINDTVAFAADVKEVHTLVESIDELAKAIGKKIKNDGTLEDEKDKNGSLLAGVHSVISAVKTKLGLLENKEGLSDELKAKVTSAKSSSNKFLETVKSKHNDLGKNEVTDDNAKSAIDRIGQKNGDKGAKELGELHTAIKTLLTAAKDAVTSAITALTPAKAEKTQLENK</sequence>
<reference evidence="11 12" key="1">
    <citation type="submission" date="2022-11" db="EMBL/GenBank/DDBJ databases">
        <title>Genome sequence of clinical isolate of the human pathogenic Borrelia fainii.</title>
        <authorList>
            <person name="Itokawa K."/>
            <person name="Sato K."/>
            <person name="Qiu Y."/>
        </authorList>
    </citation>
    <scope>NUCLEOTIDE SEQUENCE [LARGE SCALE GENOMIC DNA]</scope>
    <source>
        <strain evidence="11 12">Qtaro</strain>
        <plasmid evidence="11 12">p42</plasmid>
        <plasmid evidence="10 12">p59</plasmid>
    </source>
</reference>
<evidence type="ECO:0000256" key="2">
    <source>
        <dbReference type="ARBA" id="ARBA00004459"/>
    </source>
</evidence>
<comment type="function">
    <text evidence="1">The Vlp and Vsp proteins are antigenically distinct proteins, only one vlp or vsp gene is transcriptionally active at any one time. Switching between these genes is a mechanism of host immune response evasion.</text>
</comment>
<evidence type="ECO:0000256" key="8">
    <source>
        <dbReference type="ARBA" id="ARBA00023288"/>
    </source>
</evidence>
<dbReference type="InterPro" id="IPR001800">
    <property type="entry name" value="Lipoprotein_OspC"/>
</dbReference>
<name>A0ABN6UTB3_9SPIR</name>
<dbReference type="InterPro" id="IPR036437">
    <property type="entry name" value="OspC-like_sf"/>
</dbReference>
<dbReference type="EMBL" id="AP027073">
    <property type="protein sequence ID" value="BDU63509.1"/>
    <property type="molecule type" value="Genomic_DNA"/>
</dbReference>
<dbReference type="SUPFAM" id="SSF63515">
    <property type="entry name" value="Outer surface protein C (OspC)"/>
    <property type="match status" value="1"/>
</dbReference>
<organism evidence="11 12">
    <name type="scientific">Candidatus Borrelia fainii</name>
    <dbReference type="NCBI Taxonomy" id="2518322"/>
    <lineage>
        <taxon>Bacteria</taxon>
        <taxon>Pseudomonadati</taxon>
        <taxon>Spirochaetota</taxon>
        <taxon>Spirochaetia</taxon>
        <taxon>Spirochaetales</taxon>
        <taxon>Borreliaceae</taxon>
        <taxon>Borrelia</taxon>
    </lineage>
</organism>
<evidence type="ECO:0000256" key="6">
    <source>
        <dbReference type="ARBA" id="ARBA00023139"/>
    </source>
</evidence>
<keyword evidence="6" id="KW-0564">Palmitate</keyword>
<comment type="similarity">
    <text evidence="3">Belongs to the variable small protein (Vsp) family.</text>
</comment>
<proteinExistence type="inferred from homology"/>
<evidence type="ECO:0000256" key="7">
    <source>
        <dbReference type="ARBA" id="ARBA00023237"/>
    </source>
</evidence>
<feature type="chain" id="PRO_5045028751" evidence="9">
    <location>
        <begin position="23"/>
        <end position="213"/>
    </location>
</feature>
<dbReference type="EMBL" id="AP027072">
    <property type="protein sequence ID" value="BDU63417.1"/>
    <property type="molecule type" value="Genomic_DNA"/>
</dbReference>
<dbReference type="Pfam" id="PF01441">
    <property type="entry name" value="Lipoprotein_6"/>
    <property type="match status" value="1"/>
</dbReference>
<geneLocation type="plasmid" evidence="10 12">
    <name>p59</name>
</geneLocation>
<keyword evidence="11" id="KW-0614">Plasmid</keyword>